<dbReference type="PANTHER" id="PTHR43030:SF1">
    <property type="entry name" value="PHOSPHOENOLPYRUVATE SYNTHASE"/>
    <property type="match status" value="1"/>
</dbReference>
<feature type="domain" description="PEP-utilising enzyme mobile" evidence="9">
    <location>
        <begin position="154"/>
        <end position="225"/>
    </location>
</feature>
<comment type="similarity">
    <text evidence="2">Belongs to the PEP-utilizing enzyme family.</text>
</comment>
<dbReference type="InterPro" id="IPR006319">
    <property type="entry name" value="PEP_synth"/>
</dbReference>
<dbReference type="SUPFAM" id="SSF52009">
    <property type="entry name" value="Phosphohistidine domain"/>
    <property type="match status" value="1"/>
</dbReference>
<protein>
    <recommendedName>
        <fullName evidence="13">Pyruvate, water dikinase</fullName>
    </recommendedName>
</protein>
<name>A0ABN9VVF4_9DINO</name>
<dbReference type="Gene3D" id="3.50.30.10">
    <property type="entry name" value="Phosphohistidine domain"/>
    <property type="match status" value="1"/>
</dbReference>
<dbReference type="InterPro" id="IPR002192">
    <property type="entry name" value="PPDK_AMP/ATP-bd"/>
</dbReference>
<evidence type="ECO:0000313" key="11">
    <source>
        <dbReference type="EMBL" id="CAK0877094.1"/>
    </source>
</evidence>
<evidence type="ECO:0000256" key="4">
    <source>
        <dbReference type="ARBA" id="ARBA00022723"/>
    </source>
</evidence>
<evidence type="ECO:0000256" key="8">
    <source>
        <dbReference type="ARBA" id="ARBA00022842"/>
    </source>
</evidence>
<dbReference type="Pfam" id="PF01326">
    <property type="entry name" value="PPDK_N"/>
    <property type="match status" value="1"/>
</dbReference>
<evidence type="ECO:0000256" key="1">
    <source>
        <dbReference type="ARBA" id="ARBA00001946"/>
    </source>
</evidence>
<dbReference type="InterPro" id="IPR008279">
    <property type="entry name" value="PEP-util_enz_mobile_dom"/>
</dbReference>
<keyword evidence="6" id="KW-0418">Kinase</keyword>
<dbReference type="InterPro" id="IPR015813">
    <property type="entry name" value="Pyrv/PenolPyrv_kinase-like_dom"/>
</dbReference>
<feature type="domain" description="Pyruvate phosphate dikinase AMP/ATP-binding" evidence="10">
    <location>
        <begin position="1"/>
        <end position="119"/>
    </location>
</feature>
<evidence type="ECO:0000256" key="5">
    <source>
        <dbReference type="ARBA" id="ARBA00022741"/>
    </source>
</evidence>
<dbReference type="InterPro" id="IPR036637">
    <property type="entry name" value="Phosphohistidine_dom_sf"/>
</dbReference>
<dbReference type="EMBL" id="CAUYUJ010017702">
    <property type="protein sequence ID" value="CAK0877094.1"/>
    <property type="molecule type" value="Genomic_DNA"/>
</dbReference>
<comment type="cofactor">
    <cofactor evidence="1">
        <name>Mg(2+)</name>
        <dbReference type="ChEBI" id="CHEBI:18420"/>
    </cofactor>
</comment>
<dbReference type="PANTHER" id="PTHR43030">
    <property type="entry name" value="PHOSPHOENOLPYRUVATE SYNTHASE"/>
    <property type="match status" value="1"/>
</dbReference>
<keyword evidence="12" id="KW-1185">Reference proteome</keyword>
<dbReference type="SUPFAM" id="SSF51621">
    <property type="entry name" value="Phosphoenolpyruvate/pyruvate domain"/>
    <property type="match status" value="1"/>
</dbReference>
<evidence type="ECO:0000256" key="7">
    <source>
        <dbReference type="ARBA" id="ARBA00022840"/>
    </source>
</evidence>
<evidence type="ECO:0000313" key="12">
    <source>
        <dbReference type="Proteomes" id="UP001189429"/>
    </source>
</evidence>
<dbReference type="Gene3D" id="3.20.20.60">
    <property type="entry name" value="Phosphoenolpyruvate-binding domains"/>
    <property type="match status" value="1"/>
</dbReference>
<keyword evidence="3" id="KW-0808">Transferase</keyword>
<keyword evidence="7" id="KW-0067">ATP-binding</keyword>
<dbReference type="Gene3D" id="3.30.470.20">
    <property type="entry name" value="ATP-grasp fold, B domain"/>
    <property type="match status" value="1"/>
</dbReference>
<dbReference type="PROSITE" id="PS00370">
    <property type="entry name" value="PEP_ENZYMES_PHOS_SITE"/>
    <property type="match status" value="1"/>
</dbReference>
<keyword evidence="5" id="KW-0547">Nucleotide-binding</keyword>
<dbReference type="Pfam" id="PF00391">
    <property type="entry name" value="PEP-utilizers"/>
    <property type="match status" value="1"/>
</dbReference>
<sequence length="309" mass="33309">VVGGIVNPDEFYVFKPTLEQGKEAVVSKTMGSKLVKMVYSKGGGSEIIDTTEEERNTWASTPEEVTELAKIAMKIEKHYGRPMDIEWCKDADDGKLYIVQARPETVASRQSKNVLETYSMDEKGKVIAEGRAVGGRIGSGKVNMLKSLDDMSSFKAGDVLVADMTDPDWEPVMSKASAIITNRGGRTCHAAIIARELGIPAIVGSGNATELVSNGQSVTVSCAEGDTGFIYDGELKFTKDVKDLGKLPEIGFKIMMNVGNPSAAFEFGQIPNEGIGLARLEFVINNAGWPTAAGSAQLRQHRCRDQGSH</sequence>
<evidence type="ECO:0000259" key="9">
    <source>
        <dbReference type="Pfam" id="PF00391"/>
    </source>
</evidence>
<dbReference type="SUPFAM" id="SSF56059">
    <property type="entry name" value="Glutathione synthetase ATP-binding domain-like"/>
    <property type="match status" value="1"/>
</dbReference>
<dbReference type="Proteomes" id="UP001189429">
    <property type="component" value="Unassembled WGS sequence"/>
</dbReference>
<gene>
    <name evidence="11" type="ORF">PCOR1329_LOCUS61244</name>
</gene>
<evidence type="ECO:0000256" key="2">
    <source>
        <dbReference type="ARBA" id="ARBA00007837"/>
    </source>
</evidence>
<keyword evidence="4" id="KW-0479">Metal-binding</keyword>
<proteinExistence type="inferred from homology"/>
<keyword evidence="8" id="KW-0460">Magnesium</keyword>
<organism evidence="11 12">
    <name type="scientific">Prorocentrum cordatum</name>
    <dbReference type="NCBI Taxonomy" id="2364126"/>
    <lineage>
        <taxon>Eukaryota</taxon>
        <taxon>Sar</taxon>
        <taxon>Alveolata</taxon>
        <taxon>Dinophyceae</taxon>
        <taxon>Prorocentrales</taxon>
        <taxon>Prorocentraceae</taxon>
        <taxon>Prorocentrum</taxon>
    </lineage>
</organism>
<evidence type="ECO:0008006" key="13">
    <source>
        <dbReference type="Google" id="ProtNLM"/>
    </source>
</evidence>
<dbReference type="InterPro" id="IPR018274">
    <property type="entry name" value="PEP_util_AS"/>
</dbReference>
<evidence type="ECO:0000259" key="10">
    <source>
        <dbReference type="Pfam" id="PF01326"/>
    </source>
</evidence>
<reference evidence="11" key="1">
    <citation type="submission" date="2023-10" db="EMBL/GenBank/DDBJ databases">
        <authorList>
            <person name="Chen Y."/>
            <person name="Shah S."/>
            <person name="Dougan E. K."/>
            <person name="Thang M."/>
            <person name="Chan C."/>
        </authorList>
    </citation>
    <scope>NUCLEOTIDE SEQUENCE [LARGE SCALE GENOMIC DNA]</scope>
</reference>
<evidence type="ECO:0000256" key="3">
    <source>
        <dbReference type="ARBA" id="ARBA00022679"/>
    </source>
</evidence>
<dbReference type="InterPro" id="IPR040442">
    <property type="entry name" value="Pyrv_kinase-like_dom_sf"/>
</dbReference>
<evidence type="ECO:0000256" key="6">
    <source>
        <dbReference type="ARBA" id="ARBA00022777"/>
    </source>
</evidence>
<feature type="non-terminal residue" evidence="11">
    <location>
        <position position="1"/>
    </location>
</feature>
<accession>A0ABN9VVF4</accession>
<comment type="caution">
    <text evidence="11">The sequence shown here is derived from an EMBL/GenBank/DDBJ whole genome shotgun (WGS) entry which is preliminary data.</text>
</comment>